<evidence type="ECO:0000313" key="2">
    <source>
        <dbReference type="EMBL" id="GGH62418.1"/>
    </source>
</evidence>
<gene>
    <name evidence="2" type="ORF">GCM10007359_12600</name>
</gene>
<evidence type="ECO:0000313" key="3">
    <source>
        <dbReference type="Proteomes" id="UP000600171"/>
    </source>
</evidence>
<dbReference type="Pfam" id="PF09819">
    <property type="entry name" value="ABC_cobalt"/>
    <property type="match status" value="1"/>
</dbReference>
<keyword evidence="1" id="KW-0812">Transmembrane</keyword>
<dbReference type="AlphaFoldDB" id="A0A917MSY3"/>
<organism evidence="2 3">
    <name type="scientific">Rothia aerolata</name>
    <dbReference type="NCBI Taxonomy" id="1812262"/>
    <lineage>
        <taxon>Bacteria</taxon>
        <taxon>Bacillati</taxon>
        <taxon>Actinomycetota</taxon>
        <taxon>Actinomycetes</taxon>
        <taxon>Micrococcales</taxon>
        <taxon>Micrococcaceae</taxon>
        <taxon>Rothia</taxon>
    </lineage>
</organism>
<evidence type="ECO:0000256" key="1">
    <source>
        <dbReference type="SAM" id="Phobius"/>
    </source>
</evidence>
<reference evidence="2 3" key="1">
    <citation type="journal article" date="2014" name="Int. J. Syst. Evol. Microbiol.">
        <title>Complete genome sequence of Corynebacterium casei LMG S-19264T (=DSM 44701T), isolated from a smear-ripened cheese.</title>
        <authorList>
            <consortium name="US DOE Joint Genome Institute (JGI-PGF)"/>
            <person name="Walter F."/>
            <person name="Albersmeier A."/>
            <person name="Kalinowski J."/>
            <person name="Ruckert C."/>
        </authorList>
    </citation>
    <scope>NUCLEOTIDE SEQUENCE [LARGE SCALE GENOMIC DNA]</scope>
    <source>
        <strain evidence="2 3">CCM 8669</strain>
    </source>
</reference>
<proteinExistence type="predicted"/>
<comment type="caution">
    <text evidence="2">The sequence shown here is derived from an EMBL/GenBank/DDBJ whole genome shotgun (WGS) entry which is preliminary data.</text>
</comment>
<feature type="transmembrane region" description="Helical" evidence="1">
    <location>
        <begin position="151"/>
        <end position="175"/>
    </location>
</feature>
<dbReference type="Proteomes" id="UP000600171">
    <property type="component" value="Unassembled WGS sequence"/>
</dbReference>
<dbReference type="PIRSF" id="PIRSF037394">
    <property type="entry name" value="ABC_thiamine-permease_YkoE_prd"/>
    <property type="match status" value="1"/>
</dbReference>
<protein>
    <submittedName>
        <fullName evidence="2">ABC transporter permease</fullName>
    </submittedName>
</protein>
<dbReference type="RefSeq" id="WP_188359524.1">
    <property type="nucleotide sequence ID" value="NZ_BMDC01000002.1"/>
</dbReference>
<accession>A0A917MSY3</accession>
<name>A0A917MSY3_9MICC</name>
<feature type="transmembrane region" description="Helical" evidence="1">
    <location>
        <begin position="100"/>
        <end position="119"/>
    </location>
</feature>
<feature type="transmembrane region" description="Helical" evidence="1">
    <location>
        <begin position="12"/>
        <end position="31"/>
    </location>
</feature>
<sequence length="197" mass="20472">MARRSALKWRVNDIVVASVLAVACGLLFWLWSNIIFPVSTAALALAPEYAPLMGGAWLLGGVLGGYVIRKPGAALYVELLAAIVSGLLGTEYSWTVVLSGLIQGLGAEIIFAIFVYRVWNLGTAMLAGALAGAIGGFSEVIIYYASEMVGIKAVIYTVCFAVSGAIISGIVSWALTAALAKTGVLSSLASGRTARRA</sequence>
<dbReference type="InterPro" id="IPR017195">
    <property type="entry name" value="ABC_thiamin-permease_prd"/>
</dbReference>
<keyword evidence="1" id="KW-0472">Membrane</keyword>
<feature type="transmembrane region" description="Helical" evidence="1">
    <location>
        <begin position="126"/>
        <end position="145"/>
    </location>
</feature>
<feature type="transmembrane region" description="Helical" evidence="1">
    <location>
        <begin position="51"/>
        <end position="68"/>
    </location>
</feature>
<keyword evidence="1" id="KW-1133">Transmembrane helix</keyword>
<dbReference type="PROSITE" id="PS51257">
    <property type="entry name" value="PROKAR_LIPOPROTEIN"/>
    <property type="match status" value="1"/>
</dbReference>
<dbReference type="EMBL" id="BMDC01000002">
    <property type="protein sequence ID" value="GGH62418.1"/>
    <property type="molecule type" value="Genomic_DNA"/>
</dbReference>
<keyword evidence="3" id="KW-1185">Reference proteome</keyword>
<feature type="transmembrane region" description="Helical" evidence="1">
    <location>
        <begin position="75"/>
        <end position="94"/>
    </location>
</feature>